<name>A0ABT1VZX5_9PROT</name>
<evidence type="ECO:0000256" key="10">
    <source>
        <dbReference type="ARBA" id="ARBA00022692"/>
    </source>
</evidence>
<keyword evidence="12" id="KW-0249">Electron transport</keyword>
<keyword evidence="15 16" id="KW-0472">Membrane</keyword>
<keyword evidence="11" id="KW-0479">Metal-binding</keyword>
<dbReference type="InterPro" id="IPR014312">
    <property type="entry name" value="Succ_DH_anchor"/>
</dbReference>
<evidence type="ECO:0000256" key="12">
    <source>
        <dbReference type="ARBA" id="ARBA00022982"/>
    </source>
</evidence>
<evidence type="ECO:0000256" key="9">
    <source>
        <dbReference type="ARBA" id="ARBA00022617"/>
    </source>
</evidence>
<gene>
    <name evidence="17" type="primary">sdhD</name>
    <name evidence="17" type="ORF">NFI88_13755</name>
</gene>
<dbReference type="Pfam" id="PF01127">
    <property type="entry name" value="Sdh_cyt"/>
    <property type="match status" value="1"/>
</dbReference>
<feature type="transmembrane region" description="Helical" evidence="16">
    <location>
        <begin position="115"/>
        <end position="133"/>
    </location>
</feature>
<keyword evidence="8" id="KW-0816">Tricarboxylic acid cycle</keyword>
<dbReference type="CDD" id="cd03495">
    <property type="entry name" value="SQR_TypeC_SdhD_like"/>
    <property type="match status" value="1"/>
</dbReference>
<keyword evidence="13 16" id="KW-1133">Transmembrane helix</keyword>
<evidence type="ECO:0000313" key="18">
    <source>
        <dbReference type="Proteomes" id="UP001524547"/>
    </source>
</evidence>
<dbReference type="NCBIfam" id="TIGR02968">
    <property type="entry name" value="succ_dehyd_anc"/>
    <property type="match status" value="1"/>
</dbReference>
<evidence type="ECO:0000256" key="2">
    <source>
        <dbReference type="ARBA" id="ARBA00004050"/>
    </source>
</evidence>
<evidence type="ECO:0000256" key="11">
    <source>
        <dbReference type="ARBA" id="ARBA00022723"/>
    </source>
</evidence>
<keyword evidence="9" id="KW-0349">Heme</keyword>
<organism evidence="17 18">
    <name type="scientific">Rhizosaccharibacter radicis</name>
    <dbReference type="NCBI Taxonomy" id="2782605"/>
    <lineage>
        <taxon>Bacteria</taxon>
        <taxon>Pseudomonadati</taxon>
        <taxon>Pseudomonadota</taxon>
        <taxon>Alphaproteobacteria</taxon>
        <taxon>Acetobacterales</taxon>
        <taxon>Acetobacteraceae</taxon>
        <taxon>Rhizosaccharibacter</taxon>
    </lineage>
</organism>
<keyword evidence="14" id="KW-0408">Iron</keyword>
<evidence type="ECO:0000256" key="3">
    <source>
        <dbReference type="ARBA" id="ARBA00004141"/>
    </source>
</evidence>
<comment type="function">
    <text evidence="2">Membrane-anchoring subunit of succinate dehydrogenase (SDH).</text>
</comment>
<keyword evidence="7" id="KW-0813">Transport</keyword>
<evidence type="ECO:0000256" key="6">
    <source>
        <dbReference type="ARBA" id="ARBA00019425"/>
    </source>
</evidence>
<reference evidence="17 18" key="1">
    <citation type="submission" date="2022-06" db="EMBL/GenBank/DDBJ databases">
        <title>Rhizosaccharibacter gen. nov. sp. nov. KSS12, endophytic bacteria isolated from sugarcane.</title>
        <authorList>
            <person name="Pitiwittayakul N."/>
        </authorList>
    </citation>
    <scope>NUCLEOTIDE SEQUENCE [LARGE SCALE GENOMIC DNA]</scope>
    <source>
        <strain evidence="17 18">KSS12</strain>
    </source>
</reference>
<evidence type="ECO:0000256" key="5">
    <source>
        <dbReference type="ARBA" id="ARBA00011558"/>
    </source>
</evidence>
<evidence type="ECO:0000256" key="14">
    <source>
        <dbReference type="ARBA" id="ARBA00023004"/>
    </source>
</evidence>
<evidence type="ECO:0000256" key="15">
    <source>
        <dbReference type="ARBA" id="ARBA00023136"/>
    </source>
</evidence>
<evidence type="ECO:0000256" key="4">
    <source>
        <dbReference type="ARBA" id="ARBA00005163"/>
    </source>
</evidence>
<proteinExistence type="predicted"/>
<dbReference type="InterPro" id="IPR034804">
    <property type="entry name" value="SQR/QFR_C/D"/>
</dbReference>
<dbReference type="SUPFAM" id="SSF81343">
    <property type="entry name" value="Fumarate reductase respiratory complex transmembrane subunits"/>
    <property type="match status" value="1"/>
</dbReference>
<comment type="subcellular location">
    <subcellularLocation>
        <location evidence="3">Membrane</location>
        <topology evidence="3">Multi-pass membrane protein</topology>
    </subcellularLocation>
</comment>
<feature type="transmembrane region" description="Helical" evidence="16">
    <location>
        <begin position="73"/>
        <end position="95"/>
    </location>
</feature>
<keyword evidence="10 16" id="KW-0812">Transmembrane</keyword>
<comment type="cofactor">
    <cofactor evidence="1">
        <name>heme</name>
        <dbReference type="ChEBI" id="CHEBI:30413"/>
    </cofactor>
</comment>
<evidence type="ECO:0000256" key="8">
    <source>
        <dbReference type="ARBA" id="ARBA00022532"/>
    </source>
</evidence>
<evidence type="ECO:0000256" key="1">
    <source>
        <dbReference type="ARBA" id="ARBA00001971"/>
    </source>
</evidence>
<sequence>MSASKGDIKVMRSQLGRVRGLGAAKNGVEHWWVERLTSIALLPLTIWFVVSVIGLLGAGHVRMIHWVGQPVNTVLLLALVLMTFHHMQLGLQVVIDDYVRGPAHLATTLLNKGAAGLLALFAVVAILKMAFWAPAI</sequence>
<keyword evidence="18" id="KW-1185">Reference proteome</keyword>
<comment type="subunit">
    <text evidence="5">Part of an enzyme complex containing four subunits: a flavoprotein, an iron-sulfur protein, plus two membrane-anchoring proteins, SdhC and SdhD.</text>
</comment>
<dbReference type="InterPro" id="IPR000701">
    <property type="entry name" value="SuccDH_FuR_B_TM-su"/>
</dbReference>
<protein>
    <recommendedName>
        <fullName evidence="6">Succinate dehydrogenase hydrophobic membrane anchor subunit</fullName>
    </recommendedName>
</protein>
<dbReference type="EMBL" id="JAMZEJ010000008">
    <property type="protein sequence ID" value="MCQ8241899.1"/>
    <property type="molecule type" value="Genomic_DNA"/>
</dbReference>
<dbReference type="RefSeq" id="WP_422920649.1">
    <property type="nucleotide sequence ID" value="NZ_JAMZEJ010000008.1"/>
</dbReference>
<comment type="caution">
    <text evidence="17">The sequence shown here is derived from an EMBL/GenBank/DDBJ whole genome shotgun (WGS) entry which is preliminary data.</text>
</comment>
<evidence type="ECO:0000256" key="13">
    <source>
        <dbReference type="ARBA" id="ARBA00022989"/>
    </source>
</evidence>
<accession>A0ABT1VZX5</accession>
<comment type="pathway">
    <text evidence="4">Carbohydrate metabolism; tricarboxylic acid cycle.</text>
</comment>
<evidence type="ECO:0000256" key="16">
    <source>
        <dbReference type="SAM" id="Phobius"/>
    </source>
</evidence>
<dbReference type="Proteomes" id="UP001524547">
    <property type="component" value="Unassembled WGS sequence"/>
</dbReference>
<dbReference type="Gene3D" id="1.20.1300.10">
    <property type="entry name" value="Fumarate reductase/succinate dehydrogenase, transmembrane subunit"/>
    <property type="match status" value="1"/>
</dbReference>
<evidence type="ECO:0000256" key="7">
    <source>
        <dbReference type="ARBA" id="ARBA00022448"/>
    </source>
</evidence>
<evidence type="ECO:0000313" key="17">
    <source>
        <dbReference type="EMBL" id="MCQ8241899.1"/>
    </source>
</evidence>
<feature type="transmembrane region" description="Helical" evidence="16">
    <location>
        <begin position="39"/>
        <end position="61"/>
    </location>
</feature>